<dbReference type="EMBL" id="LNXY01000032">
    <property type="protein sequence ID" value="KTC84428.1"/>
    <property type="molecule type" value="Genomic_DNA"/>
</dbReference>
<reference evidence="1 2" key="1">
    <citation type="submission" date="2015-11" db="EMBL/GenBank/DDBJ databases">
        <title>Genomic analysis of 38 Legionella species identifies large and diverse effector repertoires.</title>
        <authorList>
            <person name="Burstein D."/>
            <person name="Amaro F."/>
            <person name="Zusman T."/>
            <person name="Lifshitz Z."/>
            <person name="Cohen O."/>
            <person name="Gilbert J.A."/>
            <person name="Pupko T."/>
            <person name="Shuman H.A."/>
            <person name="Segal G."/>
        </authorList>
    </citation>
    <scope>NUCLEOTIDE SEQUENCE [LARGE SCALE GENOMIC DNA]</scope>
    <source>
        <strain evidence="1 2">ATCC 700990</strain>
    </source>
</reference>
<sequence>MSHYLVETAFLRKNGSQLPVQIHFEYFIPPLFQDWQDKAHGNIQILQLLHSGSKEPIIDLQLEEMIGIRRICWDYLEEKKLLLSPNVVSMFSR</sequence>
<dbReference type="STRING" id="1212489.Ldro_3031"/>
<proteinExistence type="predicted"/>
<name>A0A0W0SM90_9GAMM</name>
<keyword evidence="2" id="KW-1185">Reference proteome</keyword>
<protein>
    <submittedName>
        <fullName evidence="1">Uncharacterized protein</fullName>
    </submittedName>
</protein>
<dbReference type="RefSeq" id="WP_058497298.1">
    <property type="nucleotide sequence ID" value="NZ_CAAAIU010000038.1"/>
</dbReference>
<dbReference type="OrthoDB" id="5655459at2"/>
<evidence type="ECO:0000313" key="2">
    <source>
        <dbReference type="Proteomes" id="UP000054736"/>
    </source>
</evidence>
<accession>A0A0W0SM90</accession>
<evidence type="ECO:0000313" key="1">
    <source>
        <dbReference type="EMBL" id="KTC84428.1"/>
    </source>
</evidence>
<gene>
    <name evidence="1" type="ORF">Ldro_3031</name>
</gene>
<dbReference type="AlphaFoldDB" id="A0A0W0SM90"/>
<dbReference type="Proteomes" id="UP000054736">
    <property type="component" value="Unassembled WGS sequence"/>
</dbReference>
<comment type="caution">
    <text evidence="1">The sequence shown here is derived from an EMBL/GenBank/DDBJ whole genome shotgun (WGS) entry which is preliminary data.</text>
</comment>
<dbReference type="PATRIC" id="fig|1212489.4.peg.3205"/>
<organism evidence="1 2">
    <name type="scientific">Legionella drozanskii LLAP-1</name>
    <dbReference type="NCBI Taxonomy" id="1212489"/>
    <lineage>
        <taxon>Bacteria</taxon>
        <taxon>Pseudomonadati</taxon>
        <taxon>Pseudomonadota</taxon>
        <taxon>Gammaproteobacteria</taxon>
        <taxon>Legionellales</taxon>
        <taxon>Legionellaceae</taxon>
        <taxon>Legionella</taxon>
    </lineage>
</organism>